<keyword evidence="2" id="KW-0472">Membrane</keyword>
<keyword evidence="2" id="KW-1133">Transmembrane helix</keyword>
<comment type="caution">
    <text evidence="3">The sequence shown here is derived from an EMBL/GenBank/DDBJ whole genome shotgun (WGS) entry which is preliminary data.</text>
</comment>
<accession>A0ABS3GPT3</accession>
<reference evidence="3 4" key="1">
    <citation type="submission" date="2021-03" db="EMBL/GenBank/DDBJ databases">
        <title>First Case of infection caused by Chromobacterium haemolyticum derived from water in China.</title>
        <authorList>
            <person name="Chen J."/>
            <person name="Liu C."/>
        </authorList>
    </citation>
    <scope>NUCLEOTIDE SEQUENCE [LARGE SCALE GENOMIC DNA]</scope>
    <source>
        <strain evidence="3 4">WJ-5</strain>
    </source>
</reference>
<keyword evidence="2" id="KW-0812">Transmembrane</keyword>
<sequence>MDKLDFMKEEYLTLRKEVETAVAELSNVERQALFASAIIYSWLSTTKLSSPVISLAWFVPTIIIFFSGLRCYTIGQHLRRLSTYIKKIEAEMASQNQYATGWEHFHSAETRNKLRTFVTLCFWIIALVATVLIGGHYKCH</sequence>
<keyword evidence="1" id="KW-0175">Coiled coil</keyword>
<feature type="transmembrane region" description="Helical" evidence="2">
    <location>
        <begin position="117"/>
        <end position="137"/>
    </location>
</feature>
<protein>
    <submittedName>
        <fullName evidence="3">Uncharacterized protein</fullName>
    </submittedName>
</protein>
<gene>
    <name evidence="3" type="ORF">J1C50_13960</name>
</gene>
<dbReference type="GeneID" id="58560313"/>
<evidence type="ECO:0000256" key="1">
    <source>
        <dbReference type="SAM" id="Coils"/>
    </source>
</evidence>
<evidence type="ECO:0000313" key="3">
    <source>
        <dbReference type="EMBL" id="MBO0416615.1"/>
    </source>
</evidence>
<feature type="coiled-coil region" evidence="1">
    <location>
        <begin position="4"/>
        <end position="31"/>
    </location>
</feature>
<dbReference type="Proteomes" id="UP000664349">
    <property type="component" value="Unassembled WGS sequence"/>
</dbReference>
<keyword evidence="4" id="KW-1185">Reference proteome</keyword>
<evidence type="ECO:0000313" key="4">
    <source>
        <dbReference type="Proteomes" id="UP000664349"/>
    </source>
</evidence>
<feature type="transmembrane region" description="Helical" evidence="2">
    <location>
        <begin position="52"/>
        <end position="72"/>
    </location>
</feature>
<proteinExistence type="predicted"/>
<name>A0ABS3GPT3_9NEIS</name>
<dbReference type="EMBL" id="JAFLRD010000010">
    <property type="protein sequence ID" value="MBO0416615.1"/>
    <property type="molecule type" value="Genomic_DNA"/>
</dbReference>
<dbReference type="RefSeq" id="WP_161523890.1">
    <property type="nucleotide sequence ID" value="NZ_AP019312.1"/>
</dbReference>
<evidence type="ECO:0000256" key="2">
    <source>
        <dbReference type="SAM" id="Phobius"/>
    </source>
</evidence>
<organism evidence="3 4">
    <name type="scientific">Chromobacterium haemolyticum</name>
    <dbReference type="NCBI Taxonomy" id="394935"/>
    <lineage>
        <taxon>Bacteria</taxon>
        <taxon>Pseudomonadati</taxon>
        <taxon>Pseudomonadota</taxon>
        <taxon>Betaproteobacteria</taxon>
        <taxon>Neisseriales</taxon>
        <taxon>Chromobacteriaceae</taxon>
        <taxon>Chromobacterium</taxon>
    </lineage>
</organism>